<dbReference type="CDD" id="cd05233">
    <property type="entry name" value="SDR_c"/>
    <property type="match status" value="1"/>
</dbReference>
<accession>A0A972W1D4</accession>
<dbReference type="GO" id="GO:0016616">
    <property type="term" value="F:oxidoreductase activity, acting on the CH-OH group of donors, NAD or NADP as acceptor"/>
    <property type="evidence" value="ECO:0007669"/>
    <property type="project" value="TreeGrafter"/>
</dbReference>
<comment type="similarity">
    <text evidence="1">Belongs to the short-chain dehydrogenases/reductases (SDR) family.</text>
</comment>
<protein>
    <submittedName>
        <fullName evidence="2">SDR family oxidoreductase</fullName>
    </submittedName>
</protein>
<dbReference type="Pfam" id="PF13561">
    <property type="entry name" value="adh_short_C2"/>
    <property type="match status" value="1"/>
</dbReference>
<dbReference type="SUPFAM" id="SSF51735">
    <property type="entry name" value="NAD(P)-binding Rossmann-fold domains"/>
    <property type="match status" value="1"/>
</dbReference>
<dbReference type="Proteomes" id="UP000754644">
    <property type="component" value="Unassembled WGS sequence"/>
</dbReference>
<evidence type="ECO:0000256" key="1">
    <source>
        <dbReference type="ARBA" id="ARBA00006484"/>
    </source>
</evidence>
<reference evidence="2" key="1">
    <citation type="submission" date="2020-05" db="EMBL/GenBank/DDBJ databases">
        <title>Sulfur intermediates as new biogeochemical hubs in an aquatic model microbial ecosystem.</title>
        <authorList>
            <person name="Vigneron A."/>
        </authorList>
    </citation>
    <scope>NUCLEOTIDE SEQUENCE</scope>
    <source>
        <strain evidence="2">Bin.250</strain>
    </source>
</reference>
<evidence type="ECO:0000313" key="2">
    <source>
        <dbReference type="EMBL" id="NQV66175.1"/>
    </source>
</evidence>
<sequence>MTCVQFVPAIGSRIVIVGGCGGMGQALVRACLSHGLRVVVLDLAISIELNPVPEGAVSIPCDLADEVSVNSAFKNIEEKWGAIDGLVNLAGFVGQVTPIKDLTADAWDSVGAVGLRGMFLVCRGAIPLLEKGDSPSVVLIASTFGHRVVFDGYAPYAAAKAGVVALGKALATEMSPSIRVNVISPGVFDTAFLQGGTGRPRRVEKSGVDSTQYHSIVPLGRLGEPEEMSGPILFLLGAAASYITGQVLHVNGGIWAP</sequence>
<dbReference type="PRINTS" id="PR00080">
    <property type="entry name" value="SDRFAMILY"/>
</dbReference>
<dbReference type="FunFam" id="3.40.50.720:FF:000084">
    <property type="entry name" value="Short-chain dehydrogenase reductase"/>
    <property type="match status" value="1"/>
</dbReference>
<organism evidence="2 3">
    <name type="scientific">SAR86 cluster bacterium</name>
    <dbReference type="NCBI Taxonomy" id="2030880"/>
    <lineage>
        <taxon>Bacteria</taxon>
        <taxon>Pseudomonadati</taxon>
        <taxon>Pseudomonadota</taxon>
        <taxon>Gammaproteobacteria</taxon>
        <taxon>SAR86 cluster</taxon>
    </lineage>
</organism>
<dbReference type="EMBL" id="JABMOJ010000471">
    <property type="protein sequence ID" value="NQV66175.1"/>
    <property type="molecule type" value="Genomic_DNA"/>
</dbReference>
<dbReference type="AlphaFoldDB" id="A0A972W1D4"/>
<dbReference type="InterPro" id="IPR002347">
    <property type="entry name" value="SDR_fam"/>
</dbReference>
<dbReference type="Gene3D" id="3.40.50.720">
    <property type="entry name" value="NAD(P)-binding Rossmann-like Domain"/>
    <property type="match status" value="1"/>
</dbReference>
<evidence type="ECO:0000313" key="3">
    <source>
        <dbReference type="Proteomes" id="UP000754644"/>
    </source>
</evidence>
<comment type="caution">
    <text evidence="2">The sequence shown here is derived from an EMBL/GenBank/DDBJ whole genome shotgun (WGS) entry which is preliminary data.</text>
</comment>
<dbReference type="InterPro" id="IPR036291">
    <property type="entry name" value="NAD(P)-bd_dom_sf"/>
</dbReference>
<proteinExistence type="inferred from homology"/>
<dbReference type="PRINTS" id="PR00081">
    <property type="entry name" value="GDHRDH"/>
</dbReference>
<name>A0A972W1D4_9GAMM</name>
<dbReference type="PANTHER" id="PTHR42760">
    <property type="entry name" value="SHORT-CHAIN DEHYDROGENASES/REDUCTASES FAMILY MEMBER"/>
    <property type="match status" value="1"/>
</dbReference>
<gene>
    <name evidence="2" type="ORF">HQ497_12505</name>
</gene>